<proteinExistence type="predicted"/>
<dbReference type="EMBL" id="JAAVJS010000010">
    <property type="protein sequence ID" value="NJX15630.1"/>
    <property type="molecule type" value="Genomic_DNA"/>
</dbReference>
<gene>
    <name evidence="2" type="ORF">HC176_09020</name>
</gene>
<name>A0ABX1DB95_9FLAO</name>
<feature type="compositionally biased region" description="Acidic residues" evidence="1">
    <location>
        <begin position="194"/>
        <end position="214"/>
    </location>
</feature>
<comment type="caution">
    <text evidence="2">The sequence shown here is derived from an EMBL/GenBank/DDBJ whole genome shotgun (WGS) entry which is preliminary data.</text>
</comment>
<protein>
    <submittedName>
        <fullName evidence="2">Uncharacterized protein</fullName>
    </submittedName>
</protein>
<evidence type="ECO:0000313" key="3">
    <source>
        <dbReference type="Proteomes" id="UP000760545"/>
    </source>
</evidence>
<organism evidence="2 3">
    <name type="scientific">Tamlana crocina</name>
    <dbReference type="NCBI Taxonomy" id="393006"/>
    <lineage>
        <taxon>Bacteria</taxon>
        <taxon>Pseudomonadati</taxon>
        <taxon>Bacteroidota</taxon>
        <taxon>Flavobacteriia</taxon>
        <taxon>Flavobacteriales</taxon>
        <taxon>Flavobacteriaceae</taxon>
        <taxon>Tamlana</taxon>
    </lineage>
</organism>
<sequence>MRKLFLAVSTFILLPLNSCDDGDVITFELDFDDDFQVCESGGDLVFYKTKNDPSESLSLKVTDLTIADILKVDEKNEYKKDITINANNPFNYRTYSNTTLPNDLFCNAIPNSEVKLKEDIESTSGTAKLRTELIEDDNDGVPAELEDINGDGDLENDDTDGDGIPNYIDADDDGDNILTKDENPDPDGNGIFDDAQDTDGDGIPDYLDADDDGDGILTRDEEGDTQDNNPANDITNSEVGADYLNPAVTTLVPATAYREHTINRTFTVTLVIENFDLTLISLDVFNFGTLESSAIPDISKSRKVTPEFN</sequence>
<reference evidence="2 3" key="1">
    <citation type="submission" date="2020-03" db="EMBL/GenBank/DDBJ databases">
        <title>Tamlana sp. nov, isolated from XXX.</title>
        <authorList>
            <person name="Cao W.R."/>
        </authorList>
    </citation>
    <scope>NUCLEOTIDE SEQUENCE [LARGE SCALE GENOMIC DNA]</scope>
    <source>
        <strain evidence="2 3">HST1-43</strain>
    </source>
</reference>
<feature type="compositionally biased region" description="Acidic residues" evidence="1">
    <location>
        <begin position="134"/>
        <end position="161"/>
    </location>
</feature>
<dbReference type="Proteomes" id="UP000760545">
    <property type="component" value="Unassembled WGS sequence"/>
</dbReference>
<keyword evidence="3" id="KW-1185">Reference proteome</keyword>
<feature type="region of interest" description="Disordered" evidence="1">
    <location>
        <begin position="131"/>
        <end position="236"/>
    </location>
</feature>
<evidence type="ECO:0000313" key="2">
    <source>
        <dbReference type="EMBL" id="NJX15630.1"/>
    </source>
</evidence>
<accession>A0ABX1DB95</accession>
<feature type="compositionally biased region" description="Polar residues" evidence="1">
    <location>
        <begin position="226"/>
        <end position="236"/>
    </location>
</feature>
<dbReference type="RefSeq" id="WP_167917868.1">
    <property type="nucleotide sequence ID" value="NZ_JAAVJS010000010.1"/>
</dbReference>
<evidence type="ECO:0000256" key="1">
    <source>
        <dbReference type="SAM" id="MobiDB-lite"/>
    </source>
</evidence>